<feature type="transmembrane region" description="Helical" evidence="4">
    <location>
        <begin position="276"/>
        <end position="296"/>
    </location>
</feature>
<dbReference type="GO" id="GO:0005886">
    <property type="term" value="C:plasma membrane"/>
    <property type="evidence" value="ECO:0007669"/>
    <property type="project" value="TreeGrafter"/>
</dbReference>
<evidence type="ECO:0000259" key="5">
    <source>
        <dbReference type="PROSITE" id="PS50850"/>
    </source>
</evidence>
<dbReference type="AlphaFoldDB" id="A0A7X3LXJ1"/>
<feature type="domain" description="Major facilitator superfamily (MFS) profile" evidence="5">
    <location>
        <begin position="205"/>
        <end position="400"/>
    </location>
</feature>
<name>A0A7X3LXJ1_9HYPH</name>
<dbReference type="EMBL" id="WUMV01000009">
    <property type="protein sequence ID" value="MXN66969.1"/>
    <property type="molecule type" value="Genomic_DNA"/>
</dbReference>
<feature type="transmembrane region" description="Helical" evidence="4">
    <location>
        <begin position="166"/>
        <end position="186"/>
    </location>
</feature>
<evidence type="ECO:0000313" key="6">
    <source>
        <dbReference type="EMBL" id="MXN66969.1"/>
    </source>
</evidence>
<evidence type="ECO:0000256" key="4">
    <source>
        <dbReference type="SAM" id="Phobius"/>
    </source>
</evidence>
<dbReference type="GO" id="GO:0022857">
    <property type="term" value="F:transmembrane transporter activity"/>
    <property type="evidence" value="ECO:0007669"/>
    <property type="project" value="InterPro"/>
</dbReference>
<evidence type="ECO:0000256" key="2">
    <source>
        <dbReference type="ARBA" id="ARBA00022989"/>
    </source>
</evidence>
<sequence>MKSKPLSIALLAISCVAVLSLWFAASVVTPALIAEFGIGPTRAALLTTAVQIGFVAGSLVSAILGLPDRLDPRLLYCAAALTGAAANAAFLFVEPGSTVSIILRLVTGAIMAGVYPVAMKLSVSWAKNDAGFLVGTLVGALTVGSALPHFFAFAGDLNWRVVMTTASTAAAIGALLVLGVGIGPGFKNAGRFNPHVALSALKSRPLRLANFGYFGHMWELYAVWAWLGSYIAASFATTGMADAQSNARLVAFLAIGSGALGAFGGGYLADRIGRTRLTIIALAISGFCCVAAGPLFGAAPGLIILLSLVWGVSVIADSAQFSTGIAEMSEPGTQGTILTMQTAIGFAITVITVQGLPAWVDLVGWQWAFLPLVFGPIFGIAAMARLRHVPEAAKMAGGKR</sequence>
<dbReference type="RefSeq" id="WP_160777218.1">
    <property type="nucleotide sequence ID" value="NZ_WUMV01000009.1"/>
</dbReference>
<dbReference type="InterPro" id="IPR020846">
    <property type="entry name" value="MFS_dom"/>
</dbReference>
<feature type="transmembrane region" description="Helical" evidence="4">
    <location>
        <begin position="99"/>
        <end position="118"/>
    </location>
</feature>
<keyword evidence="1 4" id="KW-0812">Transmembrane</keyword>
<dbReference type="PROSITE" id="PS51257">
    <property type="entry name" value="PROKAR_LIPOPROTEIN"/>
    <property type="match status" value="1"/>
</dbReference>
<dbReference type="InterPro" id="IPR036259">
    <property type="entry name" value="MFS_trans_sf"/>
</dbReference>
<keyword evidence="2 4" id="KW-1133">Transmembrane helix</keyword>
<evidence type="ECO:0000256" key="1">
    <source>
        <dbReference type="ARBA" id="ARBA00022692"/>
    </source>
</evidence>
<dbReference type="SUPFAM" id="SSF103473">
    <property type="entry name" value="MFS general substrate transporter"/>
    <property type="match status" value="1"/>
</dbReference>
<feature type="transmembrane region" description="Helical" evidence="4">
    <location>
        <begin position="337"/>
        <end position="359"/>
    </location>
</feature>
<dbReference type="InterPro" id="IPR011701">
    <property type="entry name" value="MFS"/>
</dbReference>
<evidence type="ECO:0000256" key="3">
    <source>
        <dbReference type="ARBA" id="ARBA00023136"/>
    </source>
</evidence>
<comment type="caution">
    <text evidence="6">The sequence shown here is derived from an EMBL/GenBank/DDBJ whole genome shotgun (WGS) entry which is preliminary data.</text>
</comment>
<reference evidence="6 7" key="1">
    <citation type="submission" date="2019-12" db="EMBL/GenBank/DDBJ databases">
        <authorList>
            <person name="Li M."/>
        </authorList>
    </citation>
    <scope>NUCLEOTIDE SEQUENCE [LARGE SCALE GENOMIC DNA]</scope>
    <source>
        <strain evidence="6 7">GBMRC 2046</strain>
    </source>
</reference>
<feature type="transmembrane region" description="Helical" evidence="4">
    <location>
        <begin position="207"/>
        <end position="227"/>
    </location>
</feature>
<dbReference type="PROSITE" id="PS50850">
    <property type="entry name" value="MFS"/>
    <property type="match status" value="1"/>
</dbReference>
<feature type="transmembrane region" description="Helical" evidence="4">
    <location>
        <begin position="130"/>
        <end position="154"/>
    </location>
</feature>
<dbReference type="PANTHER" id="PTHR23521:SF3">
    <property type="entry name" value="MFS TRANSPORTER"/>
    <property type="match status" value="1"/>
</dbReference>
<evidence type="ECO:0000313" key="7">
    <source>
        <dbReference type="Proteomes" id="UP000433101"/>
    </source>
</evidence>
<dbReference type="Pfam" id="PF07690">
    <property type="entry name" value="MFS_1"/>
    <property type="match status" value="1"/>
</dbReference>
<proteinExistence type="predicted"/>
<feature type="transmembrane region" description="Helical" evidence="4">
    <location>
        <begin position="302"/>
        <end position="325"/>
    </location>
</feature>
<keyword evidence="3 4" id="KW-0472">Membrane</keyword>
<accession>A0A7X3LXJ1</accession>
<organism evidence="6 7">
    <name type="scientific">Stappia sediminis</name>
    <dbReference type="NCBI Taxonomy" id="2692190"/>
    <lineage>
        <taxon>Bacteria</taxon>
        <taxon>Pseudomonadati</taxon>
        <taxon>Pseudomonadota</taxon>
        <taxon>Alphaproteobacteria</taxon>
        <taxon>Hyphomicrobiales</taxon>
        <taxon>Stappiaceae</taxon>
        <taxon>Stappia</taxon>
    </lineage>
</organism>
<dbReference type="Proteomes" id="UP000433101">
    <property type="component" value="Unassembled WGS sequence"/>
</dbReference>
<gene>
    <name evidence="6" type="ORF">GR183_18810</name>
</gene>
<dbReference type="Gene3D" id="1.20.1250.20">
    <property type="entry name" value="MFS general substrate transporter like domains"/>
    <property type="match status" value="2"/>
</dbReference>
<feature type="transmembrane region" description="Helical" evidence="4">
    <location>
        <begin position="43"/>
        <end position="67"/>
    </location>
</feature>
<keyword evidence="7" id="KW-1185">Reference proteome</keyword>
<feature type="transmembrane region" description="Helical" evidence="4">
    <location>
        <begin position="74"/>
        <end position="93"/>
    </location>
</feature>
<feature type="transmembrane region" description="Helical" evidence="4">
    <location>
        <begin position="365"/>
        <end position="386"/>
    </location>
</feature>
<dbReference type="PANTHER" id="PTHR23521">
    <property type="entry name" value="TRANSPORTER MFS SUPERFAMILY"/>
    <property type="match status" value="1"/>
</dbReference>
<feature type="transmembrane region" description="Helical" evidence="4">
    <location>
        <begin position="247"/>
        <end position="269"/>
    </location>
</feature>
<protein>
    <submittedName>
        <fullName evidence="6">MFS transporter</fullName>
    </submittedName>
</protein>